<keyword evidence="1" id="KW-0812">Transmembrane</keyword>
<sequence length="206" mass="23742">MAAAPMEKACTDLEAADLPNAYCSVNVQMMLRTPSIRGNVCLLFILLFAVAPVLGCGGIFRCCFKGNKNKHWAQPSEYDEELSEKVASLFPDGVSFCPWCAMNCRWIEFVRVVNDEKTWENLRNLTEQIDFQLRDVRRFDESNRISIACLRYKGSSQWKIGCFVYLMKNQGRRDTMALPEMLEKLCDPQRKPIIYSSEMFVKSVRH</sequence>
<evidence type="ECO:0000313" key="3">
    <source>
        <dbReference type="Proteomes" id="UP001176961"/>
    </source>
</evidence>
<evidence type="ECO:0000313" key="2">
    <source>
        <dbReference type="EMBL" id="CAJ0588296.1"/>
    </source>
</evidence>
<dbReference type="Proteomes" id="UP001176961">
    <property type="component" value="Unassembled WGS sequence"/>
</dbReference>
<dbReference type="AlphaFoldDB" id="A0AA36DII2"/>
<gene>
    <name evidence="2" type="ORF">CYNAS_LOCUS279</name>
</gene>
<accession>A0AA36DII2</accession>
<organism evidence="2 3">
    <name type="scientific">Cylicocyclus nassatus</name>
    <name type="common">Nematode worm</name>
    <dbReference type="NCBI Taxonomy" id="53992"/>
    <lineage>
        <taxon>Eukaryota</taxon>
        <taxon>Metazoa</taxon>
        <taxon>Ecdysozoa</taxon>
        <taxon>Nematoda</taxon>
        <taxon>Chromadorea</taxon>
        <taxon>Rhabditida</taxon>
        <taxon>Rhabditina</taxon>
        <taxon>Rhabditomorpha</taxon>
        <taxon>Strongyloidea</taxon>
        <taxon>Strongylidae</taxon>
        <taxon>Cylicocyclus</taxon>
    </lineage>
</organism>
<feature type="transmembrane region" description="Helical" evidence="1">
    <location>
        <begin position="40"/>
        <end position="60"/>
    </location>
</feature>
<dbReference type="EMBL" id="CATQJL010000001">
    <property type="protein sequence ID" value="CAJ0588296.1"/>
    <property type="molecule type" value="Genomic_DNA"/>
</dbReference>
<reference evidence="2" key="1">
    <citation type="submission" date="2023-07" db="EMBL/GenBank/DDBJ databases">
        <authorList>
            <consortium name="CYATHOMIX"/>
        </authorList>
    </citation>
    <scope>NUCLEOTIDE SEQUENCE</scope>
    <source>
        <strain evidence="2">N/A</strain>
    </source>
</reference>
<comment type="caution">
    <text evidence="2">The sequence shown here is derived from an EMBL/GenBank/DDBJ whole genome shotgun (WGS) entry which is preliminary data.</text>
</comment>
<protein>
    <submittedName>
        <fullName evidence="2">Uncharacterized protein</fullName>
    </submittedName>
</protein>
<keyword evidence="1" id="KW-0472">Membrane</keyword>
<keyword evidence="3" id="KW-1185">Reference proteome</keyword>
<proteinExistence type="predicted"/>
<keyword evidence="1" id="KW-1133">Transmembrane helix</keyword>
<evidence type="ECO:0000256" key="1">
    <source>
        <dbReference type="SAM" id="Phobius"/>
    </source>
</evidence>
<name>A0AA36DII2_CYLNA</name>